<evidence type="ECO:0000259" key="1">
    <source>
        <dbReference type="Pfam" id="PF03364"/>
    </source>
</evidence>
<comment type="caution">
    <text evidence="2">The sequence shown here is derived from an EMBL/GenBank/DDBJ whole genome shotgun (WGS) entry which is preliminary data.</text>
</comment>
<dbReference type="InterPro" id="IPR023393">
    <property type="entry name" value="START-like_dom_sf"/>
</dbReference>
<name>A0A524RKW2_9CHRO</name>
<protein>
    <submittedName>
        <fullName evidence="2">Oligoketide cyclase</fullName>
    </submittedName>
</protein>
<dbReference type="CDD" id="cd08866">
    <property type="entry name" value="SRPBCC_11"/>
    <property type="match status" value="1"/>
</dbReference>
<dbReference type="EMBL" id="SRMO01000087">
    <property type="protein sequence ID" value="TGG90521.1"/>
    <property type="molecule type" value="Genomic_DNA"/>
</dbReference>
<accession>A0A524RKW2</accession>
<feature type="domain" description="Coenzyme Q-binding protein COQ10 START" evidence="1">
    <location>
        <begin position="38"/>
        <end position="164"/>
    </location>
</feature>
<evidence type="ECO:0000313" key="3">
    <source>
        <dbReference type="Proteomes" id="UP000317990"/>
    </source>
</evidence>
<reference evidence="2 3" key="1">
    <citation type="journal article" date="2019" name="mSystems">
        <title>Life at home and on the roam: Genomic adaptions reflect the dual lifestyle of an intracellular, facultative symbiont.</title>
        <authorList>
            <person name="Burgsdorf I."/>
        </authorList>
    </citation>
    <scope>NUCLEOTIDE SEQUENCE [LARGE SCALE GENOMIC DNA]</scope>
    <source>
        <strain evidence="2">277cV</strain>
    </source>
</reference>
<gene>
    <name evidence="2" type="ORF">ERJ67_10770</name>
</gene>
<dbReference type="Proteomes" id="UP000317990">
    <property type="component" value="Unassembled WGS sequence"/>
</dbReference>
<dbReference type="Pfam" id="PF03364">
    <property type="entry name" value="Polyketide_cyc"/>
    <property type="match status" value="1"/>
</dbReference>
<proteinExistence type="predicted"/>
<dbReference type="SUPFAM" id="SSF55961">
    <property type="entry name" value="Bet v1-like"/>
    <property type="match status" value="1"/>
</dbReference>
<evidence type="ECO:0000313" key="2">
    <source>
        <dbReference type="EMBL" id="TGG90521.1"/>
    </source>
</evidence>
<dbReference type="PANTHER" id="PTHR34060">
    <property type="entry name" value="POLYKETIDE CYCLASE / DEHYDRASE AND LIPID TRANSPORT PROTEIN"/>
    <property type="match status" value="1"/>
</dbReference>
<sequence>MRSPTLFNPFAASQYIQQEMERLPQGVRRLAARLHSRHSLAQLWSVLTDYTALSRFIPNLASSRLLWRQGNRVGLEQVGSQQFCGLRFSARVELELVEEPDDNRLRFSMLRGDFRRFEGAWLLEPAPEDGSCWLRYELTVQGKAGMPIGLVESRLREDLASNLTSVELETEARRQA</sequence>
<dbReference type="AlphaFoldDB" id="A0A524RKW2"/>
<dbReference type="PANTHER" id="PTHR34060:SF1">
    <property type="entry name" value="POLYKETIDE CYCLASE _ DEHYDRASE AND LIPID TRANSPORT PROTEIN"/>
    <property type="match status" value="1"/>
</dbReference>
<organism evidence="2 3">
    <name type="scientific">Aphanocapsa feldmannii 277cV</name>
    <dbReference type="NCBI Taxonomy" id="2507553"/>
    <lineage>
        <taxon>Bacteria</taxon>
        <taxon>Bacillati</taxon>
        <taxon>Cyanobacteriota</taxon>
        <taxon>Cyanophyceae</taxon>
        <taxon>Oscillatoriophycideae</taxon>
        <taxon>Chroococcales</taxon>
        <taxon>Microcystaceae</taxon>
        <taxon>Aphanocapsa</taxon>
    </lineage>
</organism>
<dbReference type="Gene3D" id="3.30.530.20">
    <property type="match status" value="1"/>
</dbReference>
<dbReference type="InterPro" id="IPR005031">
    <property type="entry name" value="COQ10_START"/>
</dbReference>